<dbReference type="AlphaFoldDB" id="A0A7W9SVE1"/>
<dbReference type="InterPro" id="IPR013324">
    <property type="entry name" value="RNA_pol_sigma_r3/r4-like"/>
</dbReference>
<organism evidence="9 10">
    <name type="scientific">Armatimonas rosea</name>
    <dbReference type="NCBI Taxonomy" id="685828"/>
    <lineage>
        <taxon>Bacteria</taxon>
        <taxon>Bacillati</taxon>
        <taxon>Armatimonadota</taxon>
        <taxon>Armatimonadia</taxon>
        <taxon>Armatimonadales</taxon>
        <taxon>Armatimonadaceae</taxon>
        <taxon>Armatimonas</taxon>
    </lineage>
</organism>
<evidence type="ECO:0000256" key="3">
    <source>
        <dbReference type="ARBA" id="ARBA00023082"/>
    </source>
</evidence>
<keyword evidence="4 6" id="KW-0238">DNA-binding</keyword>
<name>A0A7W9SVE1_ARMRO</name>
<dbReference type="PANTHER" id="PTHR43133">
    <property type="entry name" value="RNA POLYMERASE ECF-TYPE SIGMA FACTO"/>
    <property type="match status" value="1"/>
</dbReference>
<evidence type="ECO:0000256" key="4">
    <source>
        <dbReference type="ARBA" id="ARBA00023125"/>
    </source>
</evidence>
<dbReference type="InterPro" id="IPR013249">
    <property type="entry name" value="RNA_pol_sigma70_r4_t2"/>
</dbReference>
<dbReference type="Pfam" id="PF04542">
    <property type="entry name" value="Sigma70_r2"/>
    <property type="match status" value="1"/>
</dbReference>
<dbReference type="SUPFAM" id="SSF88946">
    <property type="entry name" value="Sigma2 domain of RNA polymerase sigma factors"/>
    <property type="match status" value="1"/>
</dbReference>
<dbReference type="NCBIfam" id="TIGR02937">
    <property type="entry name" value="sigma70-ECF"/>
    <property type="match status" value="1"/>
</dbReference>
<dbReference type="InterPro" id="IPR013325">
    <property type="entry name" value="RNA_pol_sigma_r2"/>
</dbReference>
<evidence type="ECO:0000259" key="7">
    <source>
        <dbReference type="Pfam" id="PF04542"/>
    </source>
</evidence>
<evidence type="ECO:0000256" key="6">
    <source>
        <dbReference type="RuleBase" id="RU000716"/>
    </source>
</evidence>
<keyword evidence="10" id="KW-1185">Reference proteome</keyword>
<dbReference type="InterPro" id="IPR007627">
    <property type="entry name" value="RNA_pol_sigma70_r2"/>
</dbReference>
<dbReference type="GO" id="GO:0016987">
    <property type="term" value="F:sigma factor activity"/>
    <property type="evidence" value="ECO:0007669"/>
    <property type="project" value="UniProtKB-KW"/>
</dbReference>
<accession>A0A7W9SVE1</accession>
<evidence type="ECO:0000256" key="2">
    <source>
        <dbReference type="ARBA" id="ARBA00023015"/>
    </source>
</evidence>
<feature type="domain" description="RNA polymerase sigma-70 region 2" evidence="7">
    <location>
        <begin position="29"/>
        <end position="93"/>
    </location>
</feature>
<evidence type="ECO:0000313" key="10">
    <source>
        <dbReference type="Proteomes" id="UP000520814"/>
    </source>
</evidence>
<dbReference type="GO" id="GO:0003677">
    <property type="term" value="F:DNA binding"/>
    <property type="evidence" value="ECO:0007669"/>
    <property type="project" value="UniProtKB-KW"/>
</dbReference>
<dbReference type="InterPro" id="IPR036388">
    <property type="entry name" value="WH-like_DNA-bd_sf"/>
</dbReference>
<dbReference type="Pfam" id="PF08281">
    <property type="entry name" value="Sigma70_r4_2"/>
    <property type="match status" value="1"/>
</dbReference>
<dbReference type="InterPro" id="IPR039425">
    <property type="entry name" value="RNA_pol_sigma-70-like"/>
</dbReference>
<dbReference type="GO" id="GO:0006950">
    <property type="term" value="P:response to stress"/>
    <property type="evidence" value="ECO:0007669"/>
    <property type="project" value="UniProtKB-ARBA"/>
</dbReference>
<comment type="similarity">
    <text evidence="1 6">Belongs to the sigma-70 factor family. ECF subfamily.</text>
</comment>
<proteinExistence type="inferred from homology"/>
<keyword evidence="3 6" id="KW-0731">Sigma factor</keyword>
<gene>
    <name evidence="9" type="ORF">HNQ39_004470</name>
</gene>
<protein>
    <recommendedName>
        <fullName evidence="6">RNA polymerase sigma factor</fullName>
    </recommendedName>
</protein>
<evidence type="ECO:0000313" key="9">
    <source>
        <dbReference type="EMBL" id="MBB6052649.1"/>
    </source>
</evidence>
<keyword evidence="2 6" id="KW-0805">Transcription regulation</keyword>
<evidence type="ECO:0000256" key="5">
    <source>
        <dbReference type="ARBA" id="ARBA00023163"/>
    </source>
</evidence>
<dbReference type="EMBL" id="JACHGW010000004">
    <property type="protein sequence ID" value="MBB6052649.1"/>
    <property type="molecule type" value="Genomic_DNA"/>
</dbReference>
<evidence type="ECO:0000256" key="1">
    <source>
        <dbReference type="ARBA" id="ARBA00010641"/>
    </source>
</evidence>
<dbReference type="GO" id="GO:0006352">
    <property type="term" value="P:DNA-templated transcription initiation"/>
    <property type="evidence" value="ECO:0007669"/>
    <property type="project" value="InterPro"/>
</dbReference>
<dbReference type="Proteomes" id="UP000520814">
    <property type="component" value="Unassembled WGS sequence"/>
</dbReference>
<evidence type="ECO:0000259" key="8">
    <source>
        <dbReference type="Pfam" id="PF08281"/>
    </source>
</evidence>
<dbReference type="InterPro" id="IPR000838">
    <property type="entry name" value="RNA_pol_sigma70_ECF_CS"/>
</dbReference>
<comment type="caution">
    <text evidence="9">The sequence shown here is derived from an EMBL/GenBank/DDBJ whole genome shotgun (WGS) entry which is preliminary data.</text>
</comment>
<dbReference type="PROSITE" id="PS01063">
    <property type="entry name" value="SIGMA70_ECF"/>
    <property type="match status" value="1"/>
</dbReference>
<keyword evidence="5 6" id="KW-0804">Transcription</keyword>
<dbReference type="RefSeq" id="WP_184202077.1">
    <property type="nucleotide sequence ID" value="NZ_JACHGW010000004.1"/>
</dbReference>
<reference evidence="9 10" key="1">
    <citation type="submission" date="2020-08" db="EMBL/GenBank/DDBJ databases">
        <title>Genomic Encyclopedia of Type Strains, Phase IV (KMG-IV): sequencing the most valuable type-strain genomes for metagenomic binning, comparative biology and taxonomic classification.</title>
        <authorList>
            <person name="Goeker M."/>
        </authorList>
    </citation>
    <scope>NUCLEOTIDE SEQUENCE [LARGE SCALE GENOMIC DNA]</scope>
    <source>
        <strain evidence="9 10">DSM 23562</strain>
    </source>
</reference>
<dbReference type="SUPFAM" id="SSF88659">
    <property type="entry name" value="Sigma3 and sigma4 domains of RNA polymerase sigma factors"/>
    <property type="match status" value="1"/>
</dbReference>
<dbReference type="PANTHER" id="PTHR43133:SF25">
    <property type="entry name" value="RNA POLYMERASE SIGMA FACTOR RFAY-RELATED"/>
    <property type="match status" value="1"/>
</dbReference>
<feature type="domain" description="RNA polymerase sigma factor 70 region 4 type 2" evidence="8">
    <location>
        <begin position="120"/>
        <end position="166"/>
    </location>
</feature>
<dbReference type="Gene3D" id="1.10.1740.10">
    <property type="match status" value="1"/>
</dbReference>
<dbReference type="InterPro" id="IPR014284">
    <property type="entry name" value="RNA_pol_sigma-70_dom"/>
</dbReference>
<dbReference type="Gene3D" id="1.10.10.10">
    <property type="entry name" value="Winged helix-like DNA-binding domain superfamily/Winged helix DNA-binding domain"/>
    <property type="match status" value="1"/>
</dbReference>
<sequence>MLDVNTKQHTQENPECEQGGCSHRRFNRLYVELAPRVLGYLLRRMPSRADAEDVLQETFLAAYAGRQQYRGSAQPLAWLLGIARRRCADRLRQPEYRGLVERDEQDSHDLAQAVANALTLEAAVQALPPTLQEALELIVLQQLTYKEASALLGTPQGTLKWRVHEATRLLRLRLTTSENPK</sequence>